<organism evidence="3">
    <name type="scientific">marine sediment metagenome</name>
    <dbReference type="NCBI Taxonomy" id="412755"/>
    <lineage>
        <taxon>unclassified sequences</taxon>
        <taxon>metagenomes</taxon>
        <taxon>ecological metagenomes</taxon>
    </lineage>
</organism>
<dbReference type="PANTHER" id="PTHR23046:SF2">
    <property type="entry name" value="PHOSPHORIBOSYLAMINOIMIDAZOLE CARBOXYLASE"/>
    <property type="match status" value="1"/>
</dbReference>
<sequence>MPLVAVVMGSKSDAEAMQPTLDVLKELGIDYEVNVISAHRTPEKARQYGLAARSKGIEVIIAAAGGAAHLPGVLASWTTLPVIGVPLATSELKGIDALYS</sequence>
<feature type="non-terminal residue" evidence="3">
    <location>
        <position position="100"/>
    </location>
</feature>
<dbReference type="InterPro" id="IPR000031">
    <property type="entry name" value="PurE_dom"/>
</dbReference>
<dbReference type="SUPFAM" id="SSF52255">
    <property type="entry name" value="N5-CAIR mutase (phosphoribosylaminoimidazole carboxylase, PurE)"/>
    <property type="match status" value="1"/>
</dbReference>
<evidence type="ECO:0000256" key="1">
    <source>
        <dbReference type="ARBA" id="ARBA00022755"/>
    </source>
</evidence>
<name>X1HU26_9ZZZZ</name>
<dbReference type="SMART" id="SM01001">
    <property type="entry name" value="AIRC"/>
    <property type="match status" value="1"/>
</dbReference>
<dbReference type="EMBL" id="BARU01033986">
    <property type="protein sequence ID" value="GAH73671.1"/>
    <property type="molecule type" value="Genomic_DNA"/>
</dbReference>
<dbReference type="InterPro" id="IPR024694">
    <property type="entry name" value="PurE_prokaryotes"/>
</dbReference>
<dbReference type="Gene3D" id="3.40.50.1970">
    <property type="match status" value="1"/>
</dbReference>
<gene>
    <name evidence="3" type="ORF">S03H2_53396</name>
</gene>
<keyword evidence="1" id="KW-0658">Purine biosynthesis</keyword>
<proteinExistence type="predicted"/>
<dbReference type="AlphaFoldDB" id="X1HU26"/>
<evidence type="ECO:0000313" key="3">
    <source>
        <dbReference type="EMBL" id="GAH73671.1"/>
    </source>
</evidence>
<dbReference type="GO" id="GO:0006189">
    <property type="term" value="P:'de novo' IMP biosynthetic process"/>
    <property type="evidence" value="ECO:0007669"/>
    <property type="project" value="InterPro"/>
</dbReference>
<dbReference type="PANTHER" id="PTHR23046">
    <property type="entry name" value="PHOSPHORIBOSYLAMINOIMIDAZOLE CARBOXYLASE CATALYTIC SUBUNIT"/>
    <property type="match status" value="1"/>
</dbReference>
<reference evidence="3" key="1">
    <citation type="journal article" date="2014" name="Front. Microbiol.">
        <title>High frequency of phylogenetically diverse reductive dehalogenase-homologous genes in deep subseafloor sedimentary metagenomes.</title>
        <authorList>
            <person name="Kawai M."/>
            <person name="Futagami T."/>
            <person name="Toyoda A."/>
            <person name="Takaki Y."/>
            <person name="Nishi S."/>
            <person name="Hori S."/>
            <person name="Arai W."/>
            <person name="Tsubouchi T."/>
            <person name="Morono Y."/>
            <person name="Uchiyama I."/>
            <person name="Ito T."/>
            <person name="Fujiyama A."/>
            <person name="Inagaki F."/>
            <person name="Takami H."/>
        </authorList>
    </citation>
    <scope>NUCLEOTIDE SEQUENCE</scope>
    <source>
        <strain evidence="3">Expedition CK06-06</strain>
    </source>
</reference>
<accession>X1HU26</accession>
<evidence type="ECO:0000259" key="2">
    <source>
        <dbReference type="SMART" id="SM01001"/>
    </source>
</evidence>
<protein>
    <recommendedName>
        <fullName evidence="2">PurE domain-containing protein</fullName>
    </recommendedName>
</protein>
<feature type="domain" description="PurE" evidence="2">
    <location>
        <begin position="2"/>
        <end position="100"/>
    </location>
</feature>
<comment type="caution">
    <text evidence="3">The sequence shown here is derived from an EMBL/GenBank/DDBJ whole genome shotgun (WGS) entry which is preliminary data.</text>
</comment>
<dbReference type="Pfam" id="PF00731">
    <property type="entry name" value="AIRC"/>
    <property type="match status" value="1"/>
</dbReference>